<proteinExistence type="predicted"/>
<keyword evidence="3" id="KW-1185">Reference proteome</keyword>
<accession>A0AAV8YMA1</accession>
<organism evidence="2 3">
    <name type="scientific">Aromia moschata</name>
    <dbReference type="NCBI Taxonomy" id="1265417"/>
    <lineage>
        <taxon>Eukaryota</taxon>
        <taxon>Metazoa</taxon>
        <taxon>Ecdysozoa</taxon>
        <taxon>Arthropoda</taxon>
        <taxon>Hexapoda</taxon>
        <taxon>Insecta</taxon>
        <taxon>Pterygota</taxon>
        <taxon>Neoptera</taxon>
        <taxon>Endopterygota</taxon>
        <taxon>Coleoptera</taxon>
        <taxon>Polyphaga</taxon>
        <taxon>Cucujiformia</taxon>
        <taxon>Chrysomeloidea</taxon>
        <taxon>Cerambycidae</taxon>
        <taxon>Cerambycinae</taxon>
        <taxon>Callichromatini</taxon>
        <taxon>Aromia</taxon>
    </lineage>
</organism>
<dbReference type="Pfam" id="PF07898">
    <property type="entry name" value="DUF1676"/>
    <property type="match status" value="1"/>
</dbReference>
<evidence type="ECO:0000313" key="2">
    <source>
        <dbReference type="EMBL" id="KAJ8952321.1"/>
    </source>
</evidence>
<dbReference type="PANTHER" id="PTHR21879">
    <property type="entry name" value="FI03362P-RELATED-RELATED"/>
    <property type="match status" value="1"/>
</dbReference>
<name>A0AAV8YMA1_9CUCU</name>
<sequence length="188" mass="21287">MNYLYPGLEMRVVPSIAPGGTLEFALDTHREAVNAHSLKEFSTGRILARQFLVPFLLGFKFNVVSIIPILFGLLALLAKKAVIISKIALIVASAFGLGTLLLGNINNVQQQYQSHPFNPGFGGHGYKYQGDEYQEVYYRTPVPTQTDQLRLYDNIPVTYNRREELTKGRNFAWSEDEKVKNKIVHENR</sequence>
<evidence type="ECO:0000256" key="1">
    <source>
        <dbReference type="SAM" id="Phobius"/>
    </source>
</evidence>
<dbReference type="EMBL" id="JAPWTK010000070">
    <property type="protein sequence ID" value="KAJ8952321.1"/>
    <property type="molecule type" value="Genomic_DNA"/>
</dbReference>
<gene>
    <name evidence="2" type="ORF">NQ318_017215</name>
</gene>
<evidence type="ECO:0000313" key="3">
    <source>
        <dbReference type="Proteomes" id="UP001162162"/>
    </source>
</evidence>
<dbReference type="InterPro" id="IPR012464">
    <property type="entry name" value="DUF1676"/>
</dbReference>
<keyword evidence="1" id="KW-0472">Membrane</keyword>
<keyword evidence="1" id="KW-1133">Transmembrane helix</keyword>
<dbReference type="GO" id="GO:0016020">
    <property type="term" value="C:membrane"/>
    <property type="evidence" value="ECO:0007669"/>
    <property type="project" value="TreeGrafter"/>
</dbReference>
<dbReference type="PANTHER" id="PTHR21879:SF27">
    <property type="entry name" value="OSIRIS 10A"/>
    <property type="match status" value="1"/>
</dbReference>
<keyword evidence="1" id="KW-0812">Transmembrane</keyword>
<dbReference type="Proteomes" id="UP001162162">
    <property type="component" value="Unassembled WGS sequence"/>
</dbReference>
<comment type="caution">
    <text evidence="2">The sequence shown here is derived from an EMBL/GenBank/DDBJ whole genome shotgun (WGS) entry which is preliminary data.</text>
</comment>
<feature type="transmembrane region" description="Helical" evidence="1">
    <location>
        <begin position="51"/>
        <end position="77"/>
    </location>
</feature>
<feature type="transmembrane region" description="Helical" evidence="1">
    <location>
        <begin position="83"/>
        <end position="103"/>
    </location>
</feature>
<reference evidence="2" key="1">
    <citation type="journal article" date="2023" name="Insect Mol. Biol.">
        <title>Genome sequencing provides insights into the evolution of gene families encoding plant cell wall-degrading enzymes in longhorned beetles.</title>
        <authorList>
            <person name="Shin N.R."/>
            <person name="Okamura Y."/>
            <person name="Kirsch R."/>
            <person name="Pauchet Y."/>
        </authorList>
    </citation>
    <scope>NUCLEOTIDE SEQUENCE</scope>
    <source>
        <strain evidence="2">AMC_N1</strain>
    </source>
</reference>
<dbReference type="AlphaFoldDB" id="A0AAV8YMA1"/>
<protein>
    <submittedName>
        <fullName evidence="2">Uncharacterized protein</fullName>
    </submittedName>
</protein>